<evidence type="ECO:0000313" key="2">
    <source>
        <dbReference type="Proteomes" id="UP000177579"/>
    </source>
</evidence>
<proteinExistence type="predicted"/>
<dbReference type="Proteomes" id="UP000177579">
    <property type="component" value="Unassembled WGS sequence"/>
</dbReference>
<protein>
    <submittedName>
        <fullName evidence="1">Uncharacterized protein</fullName>
    </submittedName>
</protein>
<organism evidence="1 2">
    <name type="scientific">Candidatus Falkowbacteria bacterium RIFOXYD2_FULL_34_120</name>
    <dbReference type="NCBI Taxonomy" id="1798007"/>
    <lineage>
        <taxon>Bacteria</taxon>
        <taxon>Candidatus Falkowiibacteriota</taxon>
    </lineage>
</organism>
<reference evidence="1 2" key="1">
    <citation type="journal article" date="2016" name="Nat. Commun.">
        <title>Thousands of microbial genomes shed light on interconnected biogeochemical processes in an aquifer system.</title>
        <authorList>
            <person name="Anantharaman K."/>
            <person name="Brown C.T."/>
            <person name="Hug L.A."/>
            <person name="Sharon I."/>
            <person name="Castelle C.J."/>
            <person name="Probst A.J."/>
            <person name="Thomas B.C."/>
            <person name="Singh A."/>
            <person name="Wilkins M.J."/>
            <person name="Karaoz U."/>
            <person name="Brodie E.L."/>
            <person name="Williams K.H."/>
            <person name="Hubbard S.S."/>
            <person name="Banfield J.F."/>
        </authorList>
    </citation>
    <scope>NUCLEOTIDE SEQUENCE [LARGE SCALE GENOMIC DNA]</scope>
</reference>
<dbReference type="EMBL" id="MFGO01000011">
    <property type="protein sequence ID" value="OGF41295.1"/>
    <property type="molecule type" value="Genomic_DNA"/>
</dbReference>
<sequence length="180" mass="21416">MENRIQEKFDLIFNEFRKKIAKIKSDFGKHSQNCSVIEEYDFEQALETLKRDCSSLLDEVKPEIQIPKELLIIGDVKQSGIKILIMGDVHHGSLVLPQSLYPEDQQILEHLEHDKFQEIITQLPLVFHEEIPLRILPDDYFQKIEWRTKIKPDNYQATLKRHKKFPPVFYNSRRFLQNRG</sequence>
<gene>
    <name evidence="1" type="ORF">A2531_00335</name>
</gene>
<accession>A0A1F5TQU9</accession>
<evidence type="ECO:0000313" key="1">
    <source>
        <dbReference type="EMBL" id="OGF41295.1"/>
    </source>
</evidence>
<comment type="caution">
    <text evidence="1">The sequence shown here is derived from an EMBL/GenBank/DDBJ whole genome shotgun (WGS) entry which is preliminary data.</text>
</comment>
<dbReference type="AlphaFoldDB" id="A0A1F5TQU9"/>
<name>A0A1F5TQU9_9BACT</name>